<gene>
    <name evidence="2" type="ORF">GCM10023191_023150</name>
</gene>
<evidence type="ECO:0000259" key="1">
    <source>
        <dbReference type="Pfam" id="PF15650"/>
    </source>
</evidence>
<reference evidence="3" key="1">
    <citation type="journal article" date="2019" name="Int. J. Syst. Evol. Microbiol.">
        <title>The Global Catalogue of Microorganisms (GCM) 10K type strain sequencing project: providing services to taxonomists for standard genome sequencing and annotation.</title>
        <authorList>
            <consortium name="The Broad Institute Genomics Platform"/>
            <consortium name="The Broad Institute Genome Sequencing Center for Infectious Disease"/>
            <person name="Wu L."/>
            <person name="Ma J."/>
        </authorList>
    </citation>
    <scope>NUCLEOTIDE SEQUENCE [LARGE SCALE GENOMIC DNA]</scope>
    <source>
        <strain evidence="3">JCM 17933</strain>
    </source>
</reference>
<dbReference type="Proteomes" id="UP001500503">
    <property type="component" value="Unassembled WGS sequence"/>
</dbReference>
<organism evidence="2 3">
    <name type="scientific">Actinoallomurus oryzae</name>
    <dbReference type="NCBI Taxonomy" id="502180"/>
    <lineage>
        <taxon>Bacteria</taxon>
        <taxon>Bacillati</taxon>
        <taxon>Actinomycetota</taxon>
        <taxon>Actinomycetes</taxon>
        <taxon>Streptosporangiales</taxon>
        <taxon>Thermomonosporaceae</taxon>
        <taxon>Actinoallomurus</taxon>
    </lineage>
</organism>
<name>A0ABP8PPF4_9ACTN</name>
<proteinExistence type="predicted"/>
<comment type="caution">
    <text evidence="2">The sequence shown here is derived from an EMBL/GenBank/DDBJ whole genome shotgun (WGS) entry which is preliminary data.</text>
</comment>
<accession>A0ABP8PPF4</accession>
<feature type="domain" description="Tox-REase-9" evidence="1">
    <location>
        <begin position="1"/>
        <end position="36"/>
    </location>
</feature>
<dbReference type="RefSeq" id="WP_425550890.1">
    <property type="nucleotide sequence ID" value="NZ_BAABHF010000016.1"/>
</dbReference>
<evidence type="ECO:0000313" key="3">
    <source>
        <dbReference type="Proteomes" id="UP001500503"/>
    </source>
</evidence>
<sequence length="59" mass="6872">MELKPDTGSGIKAGTRRLRRYMNEMGVDYGELWTYTQAPDGVAFRLAATPKSPYRWFKW</sequence>
<keyword evidence="3" id="KW-1185">Reference proteome</keyword>
<dbReference type="InterPro" id="IPR028902">
    <property type="entry name" value="Tox-REase-9_dom"/>
</dbReference>
<dbReference type="EMBL" id="BAABHF010000016">
    <property type="protein sequence ID" value="GAA4490658.1"/>
    <property type="molecule type" value="Genomic_DNA"/>
</dbReference>
<protein>
    <recommendedName>
        <fullName evidence="1">Tox-REase-9 domain-containing protein</fullName>
    </recommendedName>
</protein>
<dbReference type="Pfam" id="PF15650">
    <property type="entry name" value="Tox-REase-9"/>
    <property type="match status" value="1"/>
</dbReference>
<evidence type="ECO:0000313" key="2">
    <source>
        <dbReference type="EMBL" id="GAA4490658.1"/>
    </source>
</evidence>